<dbReference type="AlphaFoldDB" id="A0A7L3U658"/>
<comment type="similarity">
    <text evidence="2">Belongs to the dienelactone hydrolase family.</text>
</comment>
<dbReference type="PANTHER" id="PTHR46812:SF3">
    <property type="entry name" value="CARBOXYMETHYLENEBUTENOLIDASE HOMOLOG"/>
    <property type="match status" value="1"/>
</dbReference>
<dbReference type="GO" id="GO:0016787">
    <property type="term" value="F:hydrolase activity"/>
    <property type="evidence" value="ECO:0007669"/>
    <property type="project" value="InterPro"/>
</dbReference>
<evidence type="ECO:0000256" key="3">
    <source>
        <dbReference type="ARBA" id="ARBA00014180"/>
    </source>
</evidence>
<feature type="domain" description="Dienelactone hydrolase" evidence="4">
    <location>
        <begin position="6"/>
        <end position="140"/>
    </location>
</feature>
<dbReference type="InterPro" id="IPR042946">
    <property type="entry name" value="CMBL"/>
</dbReference>
<evidence type="ECO:0000313" key="6">
    <source>
        <dbReference type="Proteomes" id="UP000535478"/>
    </source>
</evidence>
<name>A0A7L3U658_URIAL</name>
<dbReference type="PANTHER" id="PTHR46812">
    <property type="entry name" value="CARBOXYMETHYLENEBUTENOLIDASE HOMOLOG"/>
    <property type="match status" value="1"/>
</dbReference>
<dbReference type="Pfam" id="PF01738">
    <property type="entry name" value="DLH"/>
    <property type="match status" value="1"/>
</dbReference>
<evidence type="ECO:0000256" key="1">
    <source>
        <dbReference type="ARBA" id="ARBA00004514"/>
    </source>
</evidence>
<comment type="subcellular location">
    <subcellularLocation>
        <location evidence="1">Cytoplasm</location>
        <location evidence="1">Cytosol</location>
    </subcellularLocation>
</comment>
<evidence type="ECO:0000313" key="5">
    <source>
        <dbReference type="EMBL" id="NXV47397.1"/>
    </source>
</evidence>
<feature type="non-terminal residue" evidence="5">
    <location>
        <position position="140"/>
    </location>
</feature>
<feature type="non-terminal residue" evidence="5">
    <location>
        <position position="1"/>
    </location>
</feature>
<comment type="caution">
    <text evidence="5">The sequence shown here is derived from an EMBL/GenBank/DDBJ whole genome shotgun (WGS) entry which is preliminary data.</text>
</comment>
<dbReference type="SUPFAM" id="SSF53474">
    <property type="entry name" value="alpha/beta-Hydrolases"/>
    <property type="match status" value="1"/>
</dbReference>
<dbReference type="InterPro" id="IPR029058">
    <property type="entry name" value="AB_hydrolase_fold"/>
</dbReference>
<dbReference type="Proteomes" id="UP000535478">
    <property type="component" value="Unassembled WGS sequence"/>
</dbReference>
<dbReference type="InterPro" id="IPR002925">
    <property type="entry name" value="Dienelactn_hydro"/>
</dbReference>
<dbReference type="GO" id="GO:0005829">
    <property type="term" value="C:cytosol"/>
    <property type="evidence" value="ECO:0007669"/>
    <property type="project" value="UniProtKB-SubCell"/>
</dbReference>
<sequence length="140" mass="16417">REVDVILKYLSESEQCRAKKIGVIGFCWGGAAVQHLMLKNPHLKTGVSLYGVIRFFEDRSSLLHPTFFIFAEKDDHIPLEQVTLLEQKLKQNCKVDYKVKIYPGQTHGFVHRKREDINPQDKPYIEEGRKDMINWLNKYL</sequence>
<dbReference type="Gene3D" id="3.40.50.1820">
    <property type="entry name" value="alpha/beta hydrolase"/>
    <property type="match status" value="1"/>
</dbReference>
<accession>A0A7L3U658</accession>
<reference evidence="5 6" key="1">
    <citation type="submission" date="2019-09" db="EMBL/GenBank/DDBJ databases">
        <title>Bird 10,000 Genomes (B10K) Project - Family phase.</title>
        <authorList>
            <person name="Zhang G."/>
        </authorList>
    </citation>
    <scope>NUCLEOTIDE SEQUENCE [LARGE SCALE GENOMIC DNA]</scope>
    <source>
        <strain evidence="5">OUT-0019</strain>
        <tissue evidence="5">Blood</tissue>
    </source>
</reference>
<keyword evidence="6" id="KW-1185">Reference proteome</keyword>
<protein>
    <recommendedName>
        <fullName evidence="3">Carboxymethylenebutenolidase homolog</fullName>
    </recommendedName>
</protein>
<gene>
    <name evidence="5" type="primary">Cmbl_2</name>
    <name evidence="5" type="ORF">URIAAL_R10358</name>
</gene>
<evidence type="ECO:0000256" key="2">
    <source>
        <dbReference type="ARBA" id="ARBA00008456"/>
    </source>
</evidence>
<proteinExistence type="inferred from homology"/>
<organism evidence="5 6">
    <name type="scientific">Uria aalge</name>
    <name type="common">Common mure</name>
    <name type="synonym">Colymbus aalge</name>
    <dbReference type="NCBI Taxonomy" id="13746"/>
    <lineage>
        <taxon>Eukaryota</taxon>
        <taxon>Metazoa</taxon>
        <taxon>Chordata</taxon>
        <taxon>Craniata</taxon>
        <taxon>Vertebrata</taxon>
        <taxon>Euteleostomi</taxon>
        <taxon>Archelosauria</taxon>
        <taxon>Archosauria</taxon>
        <taxon>Dinosauria</taxon>
        <taxon>Saurischia</taxon>
        <taxon>Theropoda</taxon>
        <taxon>Coelurosauria</taxon>
        <taxon>Aves</taxon>
        <taxon>Neognathae</taxon>
        <taxon>Neoaves</taxon>
        <taxon>Charadriiformes</taxon>
        <taxon>Alcidae</taxon>
        <taxon>Uria</taxon>
    </lineage>
</organism>
<evidence type="ECO:0000259" key="4">
    <source>
        <dbReference type="Pfam" id="PF01738"/>
    </source>
</evidence>
<dbReference type="EMBL" id="VZUE01000112">
    <property type="protein sequence ID" value="NXV47397.1"/>
    <property type="molecule type" value="Genomic_DNA"/>
</dbReference>